<dbReference type="OrthoDB" id="2498029at2759"/>
<evidence type="ECO:0000313" key="3">
    <source>
        <dbReference type="Proteomes" id="UP000244855"/>
    </source>
</evidence>
<gene>
    <name evidence="2" type="ORF">DM02DRAFT_518018</name>
</gene>
<evidence type="ECO:0000313" key="2">
    <source>
        <dbReference type="EMBL" id="PVI04813.1"/>
    </source>
</evidence>
<proteinExistence type="predicted"/>
<dbReference type="InterPro" id="IPR000639">
    <property type="entry name" value="Epox_hydrolase-like"/>
</dbReference>
<dbReference type="InterPro" id="IPR050266">
    <property type="entry name" value="AB_hydrolase_sf"/>
</dbReference>
<dbReference type="PRINTS" id="PR00412">
    <property type="entry name" value="EPOXHYDRLASE"/>
</dbReference>
<dbReference type="GO" id="GO:0016787">
    <property type="term" value="F:hydrolase activity"/>
    <property type="evidence" value="ECO:0007669"/>
    <property type="project" value="UniProtKB-KW"/>
</dbReference>
<dbReference type="Pfam" id="PF12697">
    <property type="entry name" value="Abhydrolase_6"/>
    <property type="match status" value="1"/>
</dbReference>
<evidence type="ECO:0000259" key="1">
    <source>
        <dbReference type="Pfam" id="PF12697"/>
    </source>
</evidence>
<dbReference type="InterPro" id="IPR000073">
    <property type="entry name" value="AB_hydrolase_1"/>
</dbReference>
<feature type="domain" description="AB hydrolase-1" evidence="1">
    <location>
        <begin position="32"/>
        <end position="266"/>
    </location>
</feature>
<dbReference type="Gene3D" id="3.40.50.1820">
    <property type="entry name" value="alpha/beta hydrolase"/>
    <property type="match status" value="1"/>
</dbReference>
<dbReference type="AlphaFoldDB" id="A0A2V1E2L6"/>
<organism evidence="2 3">
    <name type="scientific">Periconia macrospinosa</name>
    <dbReference type="NCBI Taxonomy" id="97972"/>
    <lineage>
        <taxon>Eukaryota</taxon>
        <taxon>Fungi</taxon>
        <taxon>Dikarya</taxon>
        <taxon>Ascomycota</taxon>
        <taxon>Pezizomycotina</taxon>
        <taxon>Dothideomycetes</taxon>
        <taxon>Pleosporomycetidae</taxon>
        <taxon>Pleosporales</taxon>
        <taxon>Massarineae</taxon>
        <taxon>Periconiaceae</taxon>
        <taxon>Periconia</taxon>
    </lineage>
</organism>
<accession>A0A2V1E2L6</accession>
<dbReference type="STRING" id="97972.A0A2V1E2L6"/>
<dbReference type="SUPFAM" id="SSF53474">
    <property type="entry name" value="alpha/beta-Hydrolases"/>
    <property type="match status" value="1"/>
</dbReference>
<reference evidence="2 3" key="1">
    <citation type="journal article" date="2018" name="Sci. Rep.">
        <title>Comparative genomics provides insights into the lifestyle and reveals functional heterogeneity of dark septate endophytic fungi.</title>
        <authorList>
            <person name="Knapp D.G."/>
            <person name="Nemeth J.B."/>
            <person name="Barry K."/>
            <person name="Hainaut M."/>
            <person name="Henrissat B."/>
            <person name="Johnson J."/>
            <person name="Kuo A."/>
            <person name="Lim J.H.P."/>
            <person name="Lipzen A."/>
            <person name="Nolan M."/>
            <person name="Ohm R.A."/>
            <person name="Tamas L."/>
            <person name="Grigoriev I.V."/>
            <person name="Spatafora J.W."/>
            <person name="Nagy L.G."/>
            <person name="Kovacs G.M."/>
        </authorList>
    </citation>
    <scope>NUCLEOTIDE SEQUENCE [LARGE SCALE GENOMIC DNA]</scope>
    <source>
        <strain evidence="2 3">DSE2036</strain>
    </source>
</reference>
<dbReference type="PRINTS" id="PR00111">
    <property type="entry name" value="ABHYDROLASE"/>
</dbReference>
<dbReference type="EMBL" id="KZ805318">
    <property type="protein sequence ID" value="PVI04813.1"/>
    <property type="molecule type" value="Genomic_DNA"/>
</dbReference>
<dbReference type="Proteomes" id="UP000244855">
    <property type="component" value="Unassembled WGS sequence"/>
</dbReference>
<protein>
    <submittedName>
        <fullName evidence="2">Alpha/beta-hydrolase</fullName>
    </submittedName>
</protein>
<dbReference type="InterPro" id="IPR029058">
    <property type="entry name" value="AB_hydrolase_fold"/>
</dbReference>
<dbReference type="GO" id="GO:0016020">
    <property type="term" value="C:membrane"/>
    <property type="evidence" value="ECO:0007669"/>
    <property type="project" value="TreeGrafter"/>
</dbReference>
<name>A0A2V1E2L6_9PLEO</name>
<sequence length="285" mass="30229">MAITTPTSSYHTTTRGTKLHYLQTGNQTGPLLLCLHGLGGSTDTFNPLLPYLPSDYSTILVDFPGFGKSPLTASPNTISIANHVADLDDFITSLQGPSQPRGVVIIGHSMGAIVALQYAALRPETVKGLALLGAGRSAAGIPAAKQRMLDLAAAVREKGVAFAADLATKSNFYEPTPERKADPKAQEAVRNAVLAADPEAYARTCEALVDPEHKDPKYELIVAPAVFVAGDKDVISPVERSQGLRESIGGKSWVEVMKSGHQPILEDIEGVKSAINKLFESINST</sequence>
<keyword evidence="2" id="KW-0378">Hydrolase</keyword>
<keyword evidence="3" id="KW-1185">Reference proteome</keyword>
<dbReference type="PANTHER" id="PTHR43798:SF33">
    <property type="entry name" value="HYDROLASE, PUTATIVE (AFU_ORTHOLOGUE AFUA_2G14860)-RELATED"/>
    <property type="match status" value="1"/>
</dbReference>
<dbReference type="PANTHER" id="PTHR43798">
    <property type="entry name" value="MONOACYLGLYCEROL LIPASE"/>
    <property type="match status" value="1"/>
</dbReference>